<name>A0ABV7CDN4_9VIBR</name>
<dbReference type="Pfam" id="PF07103">
    <property type="entry name" value="DUF1365"/>
    <property type="match status" value="1"/>
</dbReference>
<protein>
    <submittedName>
        <fullName evidence="1">DUF1365 domain-containing protein</fullName>
    </submittedName>
</protein>
<reference evidence="2" key="1">
    <citation type="journal article" date="2019" name="Int. J. Syst. Evol. Microbiol.">
        <title>The Global Catalogue of Microorganisms (GCM) 10K type strain sequencing project: providing services to taxonomists for standard genome sequencing and annotation.</title>
        <authorList>
            <consortium name="The Broad Institute Genomics Platform"/>
            <consortium name="The Broad Institute Genome Sequencing Center for Infectious Disease"/>
            <person name="Wu L."/>
            <person name="Ma J."/>
        </authorList>
    </citation>
    <scope>NUCLEOTIDE SEQUENCE [LARGE SCALE GENOMIC DNA]</scope>
    <source>
        <strain evidence="2">KCTC 62784</strain>
    </source>
</reference>
<sequence>MALVSRLMVGEVRHRRFIPRRHDLNYGLFMPCIDLDEWSELKTSVWGLGESWWHWARFKRSDYVGHEGDLKSAVQDKVHELTGQRVTGKVIAVIHLRYIGLYFSPVNFYYLYDEAEQFRYLLAEVSNTPWNERHYYAVSADEHEPVNGWQQPKTFHVSPFNPIDQGYQWNIKPLTEKLFVHLECHREDKEFDATLLMKGRPFTTRQLLMLLMKTPVMTIKVVAGIYWEAFKLWRKKVPIYDHPER</sequence>
<dbReference type="Proteomes" id="UP001595384">
    <property type="component" value="Unassembled WGS sequence"/>
</dbReference>
<evidence type="ECO:0000313" key="2">
    <source>
        <dbReference type="Proteomes" id="UP001595384"/>
    </source>
</evidence>
<proteinExistence type="predicted"/>
<evidence type="ECO:0000313" key="1">
    <source>
        <dbReference type="EMBL" id="MFC3024725.1"/>
    </source>
</evidence>
<gene>
    <name evidence="1" type="ORF">ACFODT_12915</name>
</gene>
<dbReference type="EMBL" id="JBHRSE010000086">
    <property type="protein sequence ID" value="MFC3024725.1"/>
    <property type="molecule type" value="Genomic_DNA"/>
</dbReference>
<dbReference type="PANTHER" id="PTHR33973">
    <property type="entry name" value="OS07G0153300 PROTEIN"/>
    <property type="match status" value="1"/>
</dbReference>
<organism evidence="1 2">
    <name type="scientific">Vibrio zhugei</name>
    <dbReference type="NCBI Taxonomy" id="2479546"/>
    <lineage>
        <taxon>Bacteria</taxon>
        <taxon>Pseudomonadati</taxon>
        <taxon>Pseudomonadota</taxon>
        <taxon>Gammaproteobacteria</taxon>
        <taxon>Vibrionales</taxon>
        <taxon>Vibrionaceae</taxon>
        <taxon>Vibrio</taxon>
    </lineage>
</organism>
<comment type="caution">
    <text evidence="1">The sequence shown here is derived from an EMBL/GenBank/DDBJ whole genome shotgun (WGS) entry which is preliminary data.</text>
</comment>
<accession>A0ABV7CDN4</accession>
<keyword evidence="2" id="KW-1185">Reference proteome</keyword>
<dbReference type="PANTHER" id="PTHR33973:SF4">
    <property type="entry name" value="OS07G0153300 PROTEIN"/>
    <property type="match status" value="1"/>
</dbReference>
<dbReference type="InterPro" id="IPR010775">
    <property type="entry name" value="DUF1365"/>
</dbReference>
<dbReference type="RefSeq" id="WP_123015926.1">
    <property type="nucleotide sequence ID" value="NZ_AP024911.1"/>
</dbReference>